<evidence type="ECO:0000259" key="2">
    <source>
        <dbReference type="Pfam" id="PF07238"/>
    </source>
</evidence>
<comment type="function">
    <text evidence="1">Binds the second messenger bis-(3'-5') cyclic dimeric guanosine monophosphate (c-di-GMP). Can bind two c-di-GMP molecules per monomer. May play a role in bacterial second-messenger regulated processes. Binding to c-di-GMP induces a conformational change of the C- and N-termini resulting in the exposure of a highly negative surface on one side of the protein to a possible effector protein.</text>
</comment>
<feature type="domain" description="PilZ" evidence="2">
    <location>
        <begin position="3"/>
        <end position="100"/>
    </location>
</feature>
<evidence type="ECO:0000313" key="3">
    <source>
        <dbReference type="EMBL" id="ENY73401.1"/>
    </source>
</evidence>
<comment type="subunit">
    <text evidence="1">Monomer in both c-di-GMP-bound and free forms.</text>
</comment>
<sequence length="126" mass="14869">MSERRRFSRILYSTPARLSQGDRHWQTEVIDLSLQGALIRRPSDWSHGESLDYHLTFHLTGSEIEIKMEVELSHLDDQKLGFYCHHLDIDSATHLRRMIELNVGDEELLHRELEELLAEHLEHPHP</sequence>
<reference evidence="3 4" key="1">
    <citation type="journal article" date="2013" name="Genome Announc.">
        <title>Draft Genome Sequence of the Aeromonas diversa Type Strain.</title>
        <authorList>
            <person name="Farfan M."/>
            <person name="Spataro N."/>
            <person name="Sanglas A."/>
            <person name="Albarral V."/>
            <person name="Loren J.G."/>
            <person name="Bosch E."/>
            <person name="Fuste M.C."/>
        </authorList>
    </citation>
    <scope>NUCLEOTIDE SEQUENCE [LARGE SCALE GENOMIC DNA]</scope>
    <source>
        <strain evidence="3 4">2478-85</strain>
    </source>
</reference>
<dbReference type="AlphaFoldDB" id="N9VPX5"/>
<accession>N9VPX5</accession>
<dbReference type="Proteomes" id="UP000023775">
    <property type="component" value="Unassembled WGS sequence"/>
</dbReference>
<dbReference type="eggNOG" id="ENOG5032YUI">
    <property type="taxonomic scope" value="Bacteria"/>
</dbReference>
<keyword evidence="1" id="KW-0973">c-di-GMP</keyword>
<dbReference type="InterPro" id="IPR027021">
    <property type="entry name" value="C-di-GMP_BP_PA4608"/>
</dbReference>
<evidence type="ECO:0000313" key="4">
    <source>
        <dbReference type="Proteomes" id="UP000023775"/>
    </source>
</evidence>
<dbReference type="EMBL" id="APVG01000004">
    <property type="protein sequence ID" value="ENY73401.1"/>
    <property type="molecule type" value="Genomic_DNA"/>
</dbReference>
<evidence type="ECO:0000256" key="1">
    <source>
        <dbReference type="PIRNR" id="PIRNR028141"/>
    </source>
</evidence>
<dbReference type="InterPro" id="IPR009875">
    <property type="entry name" value="PilZ_domain"/>
</dbReference>
<comment type="caution">
    <text evidence="3">The sequence shown here is derived from an EMBL/GenBank/DDBJ whole genome shotgun (WGS) entry which is preliminary data.</text>
</comment>
<dbReference type="Pfam" id="PF07238">
    <property type="entry name" value="PilZ"/>
    <property type="match status" value="1"/>
</dbReference>
<keyword evidence="4" id="KW-1185">Reference proteome</keyword>
<keyword evidence="1" id="KW-0547">Nucleotide-binding</keyword>
<proteinExistence type="predicted"/>
<name>N9VPX5_9GAMM</name>
<gene>
    <name evidence="3" type="ORF">G114_02589</name>
</gene>
<dbReference type="PIRSF" id="PIRSF028141">
    <property type="entry name" value="C-di-GMP_BP_PA4608"/>
    <property type="match status" value="1"/>
</dbReference>
<protein>
    <recommendedName>
        <fullName evidence="1">Cyclic diguanosine monophosphate-binding protein</fullName>
        <shortName evidence="1">c-di-GMP-binding protein</shortName>
    </recommendedName>
    <alternativeName>
        <fullName evidence="1">Pilz domain-containing protein</fullName>
    </alternativeName>
</protein>
<dbReference type="Gene3D" id="2.40.10.220">
    <property type="entry name" value="predicted glycosyltransferase like domains"/>
    <property type="match status" value="1"/>
</dbReference>
<dbReference type="OrthoDB" id="5298508at2"/>
<dbReference type="PATRIC" id="fig|1268237.3.peg.507"/>
<dbReference type="RefSeq" id="WP_005347386.1">
    <property type="nucleotide sequence ID" value="NZ_APVG01000004.1"/>
</dbReference>
<dbReference type="SUPFAM" id="SSF141371">
    <property type="entry name" value="PilZ domain-like"/>
    <property type="match status" value="1"/>
</dbReference>
<dbReference type="GO" id="GO:0035438">
    <property type="term" value="F:cyclic-di-GMP binding"/>
    <property type="evidence" value="ECO:0007669"/>
    <property type="project" value="InterPro"/>
</dbReference>
<organism evidence="3 4">
    <name type="scientific">Aeromonas diversa CDC 2478-85</name>
    <dbReference type="NCBI Taxonomy" id="1268237"/>
    <lineage>
        <taxon>Bacteria</taxon>
        <taxon>Pseudomonadati</taxon>
        <taxon>Pseudomonadota</taxon>
        <taxon>Gammaproteobacteria</taxon>
        <taxon>Aeromonadales</taxon>
        <taxon>Aeromonadaceae</taxon>
        <taxon>Aeromonas</taxon>
    </lineage>
</organism>